<organism evidence="1 2">
    <name type="scientific">Chryseobacterium takakiae</name>
    <dbReference type="NCBI Taxonomy" id="1302685"/>
    <lineage>
        <taxon>Bacteria</taxon>
        <taxon>Pseudomonadati</taxon>
        <taxon>Bacteroidota</taxon>
        <taxon>Flavobacteriia</taxon>
        <taxon>Flavobacteriales</taxon>
        <taxon>Weeksellaceae</taxon>
        <taxon>Chryseobacterium group</taxon>
        <taxon>Chryseobacterium</taxon>
    </lineage>
</organism>
<sequence length="213" mass="25401">MKQLSERAIKFIEKAGKNKDYEIDSHLLEKHLRFYHLKNSSEIIKFQDKFAGLKIQDIVIHIFTQKQIKENKTVITYHWEGQVLFPINDSFYIAENGEIAVRDCGCDSYDFYIYYENFETFIEQQAFFEKHQYYKNLPAFSYEISDLGAFSKYMSDYDFLDECSDKYNLIWKNDVNIVHATNSSNEWSLVVDSISEQNYHLLIRNLIEKKLIT</sequence>
<dbReference type="AlphaFoldDB" id="A0A1M5AM11"/>
<gene>
    <name evidence="1" type="ORF">SAMN05444408_11425</name>
</gene>
<dbReference type="EMBL" id="FQVO01000014">
    <property type="protein sequence ID" value="SHF31263.1"/>
    <property type="molecule type" value="Genomic_DNA"/>
</dbReference>
<evidence type="ECO:0000313" key="2">
    <source>
        <dbReference type="Proteomes" id="UP000184236"/>
    </source>
</evidence>
<protein>
    <submittedName>
        <fullName evidence="1">Uncharacterized protein</fullName>
    </submittedName>
</protein>
<dbReference type="Proteomes" id="UP000184236">
    <property type="component" value="Unassembled WGS sequence"/>
</dbReference>
<proteinExistence type="predicted"/>
<evidence type="ECO:0000313" key="1">
    <source>
        <dbReference type="EMBL" id="SHF31263.1"/>
    </source>
</evidence>
<name>A0A1M5AM11_9FLAO</name>
<dbReference type="RefSeq" id="WP_072885773.1">
    <property type="nucleotide sequence ID" value="NZ_FQVO01000014.1"/>
</dbReference>
<accession>A0A1M5AM11</accession>
<keyword evidence="2" id="KW-1185">Reference proteome</keyword>
<dbReference type="STRING" id="1302685.SAMN05444408_11425"/>
<reference evidence="2" key="1">
    <citation type="submission" date="2016-11" db="EMBL/GenBank/DDBJ databases">
        <authorList>
            <person name="Varghese N."/>
            <person name="Submissions S."/>
        </authorList>
    </citation>
    <scope>NUCLEOTIDE SEQUENCE [LARGE SCALE GENOMIC DNA]</scope>
    <source>
        <strain evidence="2">DSM 26898</strain>
    </source>
</reference>